<comment type="caution">
    <text evidence="1">The sequence shown here is derived from an EMBL/GenBank/DDBJ whole genome shotgun (WGS) entry which is preliminary data.</text>
</comment>
<proteinExistence type="predicted"/>
<dbReference type="EMBL" id="JAMKPW020000038">
    <property type="protein sequence ID" value="KAK8200649.1"/>
    <property type="molecule type" value="Genomic_DNA"/>
</dbReference>
<evidence type="ECO:0000313" key="1">
    <source>
        <dbReference type="EMBL" id="KAK8200649.1"/>
    </source>
</evidence>
<protein>
    <submittedName>
        <fullName evidence="1">Uncharacterized protein</fullName>
    </submittedName>
</protein>
<reference evidence="1" key="1">
    <citation type="submission" date="2024-02" db="EMBL/GenBank/DDBJ databases">
        <title>Metagenome Assembled Genome of Zalaria obscura JY119.</title>
        <authorList>
            <person name="Vighnesh L."/>
            <person name="Jagadeeshwari U."/>
            <person name="Venkata Ramana C."/>
            <person name="Sasikala C."/>
        </authorList>
    </citation>
    <scope>NUCLEOTIDE SEQUENCE</scope>
    <source>
        <strain evidence="1">JY119</strain>
    </source>
</reference>
<sequence length="402" mass="42295">MPEPVQQLGTGTGPGPGTGKGKEPERKRPASTLEGEGEDLDEHDHKRAKTAAGAAPAQAPAVRALTPSKRMAQAAAAAGRNIGPRRPAMNPRSPFNPETMQLVATKRRKGTLYTGRTRADRSRTERTSPLRLEGEEEEERSVAPGRRILRSNWAAASASAAASSTTIKSPTPSPGPVSGHENEEAGEERGETDENANIAAPAPGESSAGPDIGNDVPATGATHTPAENAAAAAALEGQVTDTEALNNLLHNASPAPPDPAVGRDSPPEVRRPLTQAEINVLVAQHLAAAHSLLQGPVAAPDDARTANAESMRRLGEINVARNASIATLQPYISDPLHRRIHLTDMDLRGTAMTDGGRQVPVRMTGELNQLDEDGVEEDDEDEDEDEDENEDENLGGEADEEG</sequence>
<name>A0ACC3S7L1_9PEZI</name>
<organism evidence="1 2">
    <name type="scientific">Zalaria obscura</name>
    <dbReference type="NCBI Taxonomy" id="2024903"/>
    <lineage>
        <taxon>Eukaryota</taxon>
        <taxon>Fungi</taxon>
        <taxon>Dikarya</taxon>
        <taxon>Ascomycota</taxon>
        <taxon>Pezizomycotina</taxon>
        <taxon>Dothideomycetes</taxon>
        <taxon>Dothideomycetidae</taxon>
        <taxon>Dothideales</taxon>
        <taxon>Zalariaceae</taxon>
        <taxon>Zalaria</taxon>
    </lineage>
</organism>
<gene>
    <name evidence="1" type="ORF">M8818_005964</name>
</gene>
<evidence type="ECO:0000313" key="2">
    <source>
        <dbReference type="Proteomes" id="UP001320706"/>
    </source>
</evidence>
<keyword evidence="2" id="KW-1185">Reference proteome</keyword>
<accession>A0ACC3S7L1</accession>
<dbReference type="Proteomes" id="UP001320706">
    <property type="component" value="Unassembled WGS sequence"/>
</dbReference>